<keyword evidence="5" id="KW-1185">Reference proteome</keyword>
<gene>
    <name evidence="4" type="ORF">FALBO_16737</name>
</gene>
<name>A0A8H4KCU7_9HYPO</name>
<accession>A0A8H4KCU7</accession>
<feature type="signal peptide" evidence="2">
    <location>
        <begin position="1"/>
        <end position="20"/>
    </location>
</feature>
<dbReference type="GO" id="GO:0016798">
    <property type="term" value="F:hydrolase activity, acting on glycosyl bonds"/>
    <property type="evidence" value="ECO:0007669"/>
    <property type="project" value="InterPro"/>
</dbReference>
<evidence type="ECO:0000313" key="4">
    <source>
        <dbReference type="EMBL" id="KAF4448930.1"/>
    </source>
</evidence>
<dbReference type="InterPro" id="IPR008979">
    <property type="entry name" value="Galactose-bd-like_sf"/>
</dbReference>
<reference evidence="4 5" key="1">
    <citation type="submission" date="2020-01" db="EMBL/GenBank/DDBJ databases">
        <title>Identification and distribution of gene clusters putatively required for synthesis of sphingolipid metabolism inhibitors in phylogenetically diverse species of the filamentous fungus Fusarium.</title>
        <authorList>
            <person name="Kim H.-S."/>
            <person name="Busman M."/>
            <person name="Brown D.W."/>
            <person name="Divon H."/>
            <person name="Uhlig S."/>
            <person name="Proctor R.H."/>
        </authorList>
    </citation>
    <scope>NUCLEOTIDE SEQUENCE [LARGE SCALE GENOMIC DNA]</scope>
    <source>
        <strain evidence="4 5">NRRL 20459</strain>
    </source>
</reference>
<dbReference type="OrthoDB" id="4369134at2759"/>
<feature type="chain" id="PRO_5034346624" evidence="2">
    <location>
        <begin position="21"/>
        <end position="208"/>
    </location>
</feature>
<organism evidence="4 5">
    <name type="scientific">Fusarium albosuccineum</name>
    <dbReference type="NCBI Taxonomy" id="1237068"/>
    <lineage>
        <taxon>Eukaryota</taxon>
        <taxon>Fungi</taxon>
        <taxon>Dikarya</taxon>
        <taxon>Ascomycota</taxon>
        <taxon>Pezizomycotina</taxon>
        <taxon>Sordariomycetes</taxon>
        <taxon>Hypocreomycetidae</taxon>
        <taxon>Hypocreales</taxon>
        <taxon>Nectriaceae</taxon>
        <taxon>Fusarium</taxon>
        <taxon>Fusarium decemcellulare species complex</taxon>
    </lineage>
</organism>
<dbReference type="EMBL" id="JAADYS010003263">
    <property type="protein sequence ID" value="KAF4448930.1"/>
    <property type="molecule type" value="Genomic_DNA"/>
</dbReference>
<dbReference type="SUPFAM" id="SSF49785">
    <property type="entry name" value="Galactose-binding domain-like"/>
    <property type="match status" value="1"/>
</dbReference>
<proteinExistence type="predicted"/>
<feature type="domain" description="CBM-cenC" evidence="3">
    <location>
        <begin position="54"/>
        <end position="187"/>
    </location>
</feature>
<keyword evidence="1" id="KW-0378">Hydrolase</keyword>
<dbReference type="Gene3D" id="2.60.120.260">
    <property type="entry name" value="Galactose-binding domain-like"/>
    <property type="match status" value="1"/>
</dbReference>
<evidence type="ECO:0000256" key="1">
    <source>
        <dbReference type="ARBA" id="ARBA00022801"/>
    </source>
</evidence>
<evidence type="ECO:0000313" key="5">
    <source>
        <dbReference type="Proteomes" id="UP000554235"/>
    </source>
</evidence>
<evidence type="ECO:0000259" key="3">
    <source>
        <dbReference type="Pfam" id="PF02018"/>
    </source>
</evidence>
<dbReference type="Pfam" id="PF02018">
    <property type="entry name" value="CBM_4_9"/>
    <property type="match status" value="1"/>
</dbReference>
<evidence type="ECO:0000256" key="2">
    <source>
        <dbReference type="SAM" id="SignalP"/>
    </source>
</evidence>
<dbReference type="Proteomes" id="UP000554235">
    <property type="component" value="Unassembled WGS sequence"/>
</dbReference>
<protein>
    <submittedName>
        <fullName evidence="4">60S ribosomal L37</fullName>
    </submittedName>
</protein>
<comment type="caution">
    <text evidence="4">The sequence shown here is derived from an EMBL/GenBank/DDBJ whole genome shotgun (WGS) entry which is preliminary data.</text>
</comment>
<sequence length="208" mass="21444">MFFAKTFVALACLATCGVQANPCHPTTTRAASTTTTTSSDTTTSTTAAATCGINIVQNPGFDGGDSTGALGPQFTHWSNTGNTGFGSLGTSTNAHNTSYSLKFNAGAGAGTVGASQVLDTVGGKLYTLSFWYYVDSSSTTSTLTCTLSYSEASSFVINLATAPQQTWTKITGQAYVRTTATTLKCQFSADNTAAILVDDFSFITPCVA</sequence>
<dbReference type="InterPro" id="IPR003305">
    <property type="entry name" value="CenC_carb-bd"/>
</dbReference>
<keyword evidence="2" id="KW-0732">Signal</keyword>
<dbReference type="AlphaFoldDB" id="A0A8H4KCU7"/>